<sequence>MKKSLIKKMQSIKVVLTDVDGVLTDGGMYYSKDGDVMKKFFTRDGMGVTLLRKIGVPTIIVTKEKNAIIKQWSKKMKIEKLYDGVLNKELILPKIKNQFKVNASEVAYIGDDVNDLGLLKLVGLSATPNDAILEAKKISFYQCVQNGGHGAFRELVDQIILAKTIKTN</sequence>
<dbReference type="SUPFAM" id="SSF56784">
    <property type="entry name" value="HAD-like"/>
    <property type="match status" value="1"/>
</dbReference>
<keyword evidence="7" id="KW-0808">Transferase</keyword>
<dbReference type="GO" id="GO:0016788">
    <property type="term" value="F:hydrolase activity, acting on ester bonds"/>
    <property type="evidence" value="ECO:0007669"/>
    <property type="project" value="InterPro"/>
</dbReference>
<dbReference type="InterPro" id="IPR036412">
    <property type="entry name" value="HAD-like_sf"/>
</dbReference>
<dbReference type="GO" id="GO:0046872">
    <property type="term" value="F:metal ion binding"/>
    <property type="evidence" value="ECO:0007669"/>
    <property type="project" value="UniProtKB-KW"/>
</dbReference>
<dbReference type="EMBL" id="JNVL01000002">
    <property type="protein sequence ID" value="KER07015.1"/>
    <property type="molecule type" value="Genomic_DNA"/>
</dbReference>
<dbReference type="Gene3D" id="3.40.50.1000">
    <property type="entry name" value="HAD superfamily/HAD-like"/>
    <property type="match status" value="1"/>
</dbReference>
<dbReference type="EC" id="2.7.7.43" evidence="7"/>
<reference evidence="7 8" key="1">
    <citation type="submission" date="2014-06" db="EMBL/GenBank/DDBJ databases">
        <authorList>
            <person name="Ngugi D.K."/>
            <person name="Blom J."/>
            <person name="Alam I."/>
            <person name="Rashid M."/>
            <person name="Ba Alawi W."/>
            <person name="Zhang G."/>
            <person name="Hikmawan T."/>
            <person name="Guan Y."/>
            <person name="Antunes A."/>
            <person name="Siam R."/>
            <person name="Eldorry H."/>
            <person name="Bajic V."/>
            <person name="Stingl U."/>
        </authorList>
    </citation>
    <scope>NUCLEOTIDE SEQUENCE [LARGE SCALE GENOMIC DNA]</scope>
    <source>
        <strain evidence="7">SCGC AAA799-E16</strain>
    </source>
</reference>
<gene>
    <name evidence="7" type="primary">kdsC</name>
    <name evidence="7" type="ORF">AAA799E16_00165</name>
</gene>
<comment type="caution">
    <text evidence="7">The sequence shown here is derived from an EMBL/GenBank/DDBJ whole genome shotgun (WGS) entry which is preliminary data.</text>
</comment>
<dbReference type="SFLD" id="SFLDG01138">
    <property type="entry name" value="C1.6.2:_Deoxy-d-mannose-octulo"/>
    <property type="match status" value="1"/>
</dbReference>
<evidence type="ECO:0000313" key="8">
    <source>
        <dbReference type="Proteomes" id="UP000028027"/>
    </source>
</evidence>
<dbReference type="InterPro" id="IPR010023">
    <property type="entry name" value="KdsC_fam"/>
</dbReference>
<dbReference type="SFLD" id="SFLDG01136">
    <property type="entry name" value="C1.6:_Phosphoserine_Phosphatas"/>
    <property type="match status" value="1"/>
</dbReference>
<evidence type="ECO:0000256" key="2">
    <source>
        <dbReference type="ARBA" id="ARBA00005893"/>
    </source>
</evidence>
<dbReference type="Pfam" id="PF08282">
    <property type="entry name" value="Hydrolase_3"/>
    <property type="match status" value="1"/>
</dbReference>
<evidence type="ECO:0000256" key="3">
    <source>
        <dbReference type="ARBA" id="ARBA00011881"/>
    </source>
</evidence>
<comment type="cofactor">
    <cofactor evidence="1">
        <name>Mg(2+)</name>
        <dbReference type="ChEBI" id="CHEBI:18420"/>
    </cofactor>
</comment>
<keyword evidence="7" id="KW-0548">Nucleotidyltransferase</keyword>
<comment type="similarity">
    <text evidence="2">Belongs to the KdsC family.</text>
</comment>
<proteinExistence type="inferred from homology"/>
<keyword evidence="6" id="KW-0460">Magnesium</keyword>
<keyword evidence="5" id="KW-0378">Hydrolase</keyword>
<dbReference type="GO" id="GO:0008781">
    <property type="term" value="F:N-acylneuraminate cytidylyltransferase activity"/>
    <property type="evidence" value="ECO:0007669"/>
    <property type="project" value="UniProtKB-EC"/>
</dbReference>
<dbReference type="PANTHER" id="PTHR21485">
    <property type="entry name" value="HAD SUPERFAMILY MEMBERS CMAS AND KDSC"/>
    <property type="match status" value="1"/>
</dbReference>
<comment type="subunit">
    <text evidence="3">Homotetramer.</text>
</comment>
<organism evidence="7 8">
    <name type="scientific">Marine Group I thaumarchaeote SCGC AAA799-E16</name>
    <dbReference type="NCBI Taxonomy" id="1502292"/>
    <lineage>
        <taxon>Archaea</taxon>
        <taxon>Nitrososphaerota</taxon>
        <taxon>Marine Group I</taxon>
    </lineage>
</organism>
<dbReference type="NCBIfam" id="TIGR01670">
    <property type="entry name" value="KdsC-phosphatas"/>
    <property type="match status" value="1"/>
</dbReference>
<dbReference type="PANTHER" id="PTHR21485:SF3">
    <property type="entry name" value="N-ACYLNEURAMINATE CYTIDYLYLTRANSFERASE"/>
    <property type="match status" value="1"/>
</dbReference>
<dbReference type="PIRSF" id="PIRSF006118">
    <property type="entry name" value="KDO8-P_Ptase"/>
    <property type="match status" value="1"/>
</dbReference>
<keyword evidence="8" id="KW-1185">Reference proteome</keyword>
<protein>
    <submittedName>
        <fullName evidence="7">3-deoxy-D-manno-octulosonate 8-phosphate phosphatase KdsC protein</fullName>
        <ecNumber evidence="7">2.7.7.43</ecNumber>
    </submittedName>
</protein>
<accession>A0A081S7W2</accession>
<evidence type="ECO:0000256" key="4">
    <source>
        <dbReference type="ARBA" id="ARBA00022723"/>
    </source>
</evidence>
<evidence type="ECO:0000313" key="7">
    <source>
        <dbReference type="EMBL" id="KER07015.1"/>
    </source>
</evidence>
<dbReference type="Proteomes" id="UP000028027">
    <property type="component" value="Unassembled WGS sequence"/>
</dbReference>
<dbReference type="SFLD" id="SFLDS00003">
    <property type="entry name" value="Haloacid_Dehalogenase"/>
    <property type="match status" value="1"/>
</dbReference>
<evidence type="ECO:0000256" key="6">
    <source>
        <dbReference type="ARBA" id="ARBA00022842"/>
    </source>
</evidence>
<evidence type="ECO:0000256" key="1">
    <source>
        <dbReference type="ARBA" id="ARBA00001946"/>
    </source>
</evidence>
<dbReference type="InterPro" id="IPR050793">
    <property type="entry name" value="CMP-NeuNAc_synthase"/>
</dbReference>
<evidence type="ECO:0000256" key="5">
    <source>
        <dbReference type="ARBA" id="ARBA00022801"/>
    </source>
</evidence>
<dbReference type="PATRIC" id="fig|1502292.3.peg.144"/>
<dbReference type="InterPro" id="IPR023214">
    <property type="entry name" value="HAD_sf"/>
</dbReference>
<name>A0A081S7W2_9ARCH</name>
<dbReference type="AlphaFoldDB" id="A0A081S7W2"/>
<keyword evidence="4" id="KW-0479">Metal-binding</keyword>